<dbReference type="RefSeq" id="WP_270075632.1">
    <property type="nucleotide sequence ID" value="NZ_CP115174.1"/>
</dbReference>
<protein>
    <recommendedName>
        <fullName evidence="3">Right-handed parallel beta-helix repeat-containing protein</fullName>
    </recommendedName>
</protein>
<name>A0ABY7NHH1_9SPHN</name>
<keyword evidence="2" id="KW-1185">Reference proteome</keyword>
<dbReference type="InterPro" id="IPR011050">
    <property type="entry name" value="Pectin_lyase_fold/virulence"/>
</dbReference>
<organism evidence="1 2">
    <name type="scientific">Sphingomonas abietis</name>
    <dbReference type="NCBI Taxonomy" id="3012344"/>
    <lineage>
        <taxon>Bacteria</taxon>
        <taxon>Pseudomonadati</taxon>
        <taxon>Pseudomonadota</taxon>
        <taxon>Alphaproteobacteria</taxon>
        <taxon>Sphingomonadales</taxon>
        <taxon>Sphingomonadaceae</taxon>
        <taxon>Sphingomonas</taxon>
    </lineage>
</organism>
<dbReference type="SUPFAM" id="SSF51126">
    <property type="entry name" value="Pectin lyase-like"/>
    <property type="match status" value="1"/>
</dbReference>
<proteinExistence type="predicted"/>
<sequence length="680" mass="71266">MASSPPNTIASYAPLGRASDGSELLPVWQDGAQRRMLLAQLVAFANEAAAGTNADTLVAAAQAAASASLASSYLATIQQFVLDLAVPYSALATKFVRLENVVMGAALPAGGDYSGTYVSLVPTIAAMAAIPAPYDGQPVQVTDPVMGGLWMWRQLDLTANVALDPTKGLYAASATIPATNGAWVRVVTDNRFLAQWWGTTTIRTDNQVPINAAMAAIPDGAALILPGYDMSVTATCLSRSDRAVHIRAAARHKSHLFVADPAASYDLLHVMGSSSSVIGIALTGGATGAAAYEPVCLTMGMGNTVVSNPGTVSDMLVEDVQILDGDSGILTFMCTTAYVPGAPTPDVANGISLDWPDIYPIQSVVVRNNKIRARKNAIAFYGAVDCEEYGNDVTIIDHDIVYFSSGLRILGGDNVYSHNSRYAYEAEKQQNAYGIYYALSAINSGAVKLANRNCRIEDHTIVNAPIPFEIESWAGGSLELRGHKVRKSLSGVVSYPIIRMQPQGPIGGQKYLRTEGFTRLHVADIDAEGGAQFIVSFVPVKDMLIKGNTWVSNAYTTTDGMTPIDIRDSLPAADANGGPFISHGPGLVRILHNEMLSASASYNEIAVQNAIATTRVIAQGNRSVASNGGGVPRAQFLLAGAAGATIMTDGVTEQAAGAAISSGLNYRYPAGARAAAVSGD</sequence>
<reference evidence="1 2" key="1">
    <citation type="submission" date="2022-12" db="EMBL/GenBank/DDBJ databases">
        <title>Sphingomonas abieness sp. nov., an endophytic bacterium isolated from Abies koreana.</title>
        <authorList>
            <person name="Jiang L."/>
            <person name="Lee J."/>
        </authorList>
    </citation>
    <scope>NUCLEOTIDE SEQUENCE [LARGE SCALE GENOMIC DNA]</scope>
    <source>
        <strain evidence="2">PAMB 00755</strain>
    </source>
</reference>
<gene>
    <name evidence="1" type="ORF">PBT88_12275</name>
</gene>
<evidence type="ECO:0008006" key="3">
    <source>
        <dbReference type="Google" id="ProtNLM"/>
    </source>
</evidence>
<evidence type="ECO:0000313" key="1">
    <source>
        <dbReference type="EMBL" id="WBO20982.1"/>
    </source>
</evidence>
<accession>A0ABY7NHH1</accession>
<evidence type="ECO:0000313" key="2">
    <source>
        <dbReference type="Proteomes" id="UP001210865"/>
    </source>
</evidence>
<dbReference type="Proteomes" id="UP001210865">
    <property type="component" value="Chromosome"/>
</dbReference>
<dbReference type="EMBL" id="CP115174">
    <property type="protein sequence ID" value="WBO20982.1"/>
    <property type="molecule type" value="Genomic_DNA"/>
</dbReference>